<dbReference type="InterPro" id="IPR027417">
    <property type="entry name" value="P-loop_NTPase"/>
</dbReference>
<gene>
    <name evidence="5" type="ORF">PEVE_00016524</name>
</gene>
<keyword evidence="6" id="KW-1185">Reference proteome</keyword>
<dbReference type="PROSITE" id="PS50837">
    <property type="entry name" value="NACHT"/>
    <property type="match status" value="1"/>
</dbReference>
<keyword evidence="2" id="KW-0067">ATP-binding</keyword>
<reference evidence="5 6" key="1">
    <citation type="submission" date="2022-05" db="EMBL/GenBank/DDBJ databases">
        <authorList>
            <consortium name="Genoscope - CEA"/>
            <person name="William W."/>
        </authorList>
    </citation>
    <scope>NUCLEOTIDE SEQUENCE [LARGE SCALE GENOMIC DNA]</scope>
</reference>
<dbReference type="Gene3D" id="3.80.10.10">
    <property type="entry name" value="Ribonuclease Inhibitor"/>
    <property type="match status" value="1"/>
</dbReference>
<dbReference type="SUPFAM" id="SSF52540">
    <property type="entry name" value="P-loop containing nucleoside triphosphate hydrolases"/>
    <property type="match status" value="1"/>
</dbReference>
<dbReference type="Pfam" id="PF05729">
    <property type="entry name" value="NACHT"/>
    <property type="match status" value="1"/>
</dbReference>
<proteinExistence type="predicted"/>
<dbReference type="SMART" id="SM00368">
    <property type="entry name" value="LRR_RI"/>
    <property type="match status" value="3"/>
</dbReference>
<dbReference type="SUPFAM" id="SSF52047">
    <property type="entry name" value="RNI-like"/>
    <property type="match status" value="1"/>
</dbReference>
<evidence type="ECO:0000256" key="3">
    <source>
        <dbReference type="SAM" id="Coils"/>
    </source>
</evidence>
<feature type="non-terminal residue" evidence="5">
    <location>
        <position position="1333"/>
    </location>
</feature>
<name>A0ABN8LN43_9CNID</name>
<dbReference type="Proteomes" id="UP001159427">
    <property type="component" value="Unassembled WGS sequence"/>
</dbReference>
<evidence type="ECO:0000313" key="6">
    <source>
        <dbReference type="Proteomes" id="UP001159427"/>
    </source>
</evidence>
<dbReference type="InterPro" id="IPR007111">
    <property type="entry name" value="NACHT_NTPase"/>
</dbReference>
<dbReference type="PANTHER" id="PTHR46312">
    <property type="entry name" value="NACHT DOMAIN-CONTAINING PROTEIN"/>
    <property type="match status" value="1"/>
</dbReference>
<keyword evidence="1" id="KW-0547">Nucleotide-binding</keyword>
<accession>A0ABN8LN43</accession>
<protein>
    <recommendedName>
        <fullName evidence="4">NACHT domain-containing protein</fullName>
    </recommendedName>
</protein>
<dbReference type="Gene3D" id="3.40.50.300">
    <property type="entry name" value="P-loop containing nucleotide triphosphate hydrolases"/>
    <property type="match status" value="1"/>
</dbReference>
<comment type="caution">
    <text evidence="5">The sequence shown here is derived from an EMBL/GenBank/DDBJ whole genome shotgun (WGS) entry which is preliminary data.</text>
</comment>
<sequence>MMVSDEEKRWIVVGIAMNKVAAPVLRDAVKQGMDTNYANLERHYQLLHPPCTLKTLTHGVVQADPIFERLKFQNINNNDHLYGKCYRSYNFSINDSVDLAKLYLPDYLAQFSAFDDSLDMTAILRLLEFRNYMQLPAAVFSPHIQASADDVRENVRNKWGHVDVTEWTQALFNDCFDKLKTLVRSLGLTVDVEKNTMDQLDYWQTKGCQLIMGHAVDRDLLCLVQDKVKDLIKDYSTIHSQLNLQNKHIAQLKVKVATLKDQDERKETRLVEHHKRLEALEEKPQEESEIRSEEIAKVLERLVSLEAQLSIRLQVVEEKVEQLEQTQTKTDDRVGQLEQSQTNTVCQVELLKHSHTKTADKVELLKHSHTKTADEVELLKHSHTKTADEVDLLSDKVQLLKHSHNKTADEVQLLKQSQTETAAKANQLDQRCAEVERIGLQLKTQKDKPEASSVQPFDLNSCRSKLEAHYQKTATVPTSVWCKKAVVDIHQIYTRLSWVKEEQTPAGTTQSELEHYTELFTANKNGFIPKRILVQGQTGIGKSTFVKKLLVDWIEVNKETGDEQTAVLKNFELVVAVNLKEVSKCQSLKDVIRLSNIFAKEDKYTTDGLVDYITYNQEKVLLIFDGYDEYRCGRESEIYEIFGRNGLRNCCILITTRISKADELRGGEDLQAEITGFSKVDQLGFMRRFLGGEEVLSLLSHLHRRDLSELAKVPLLLLFFCTLWKRGQSKNFPKTKTKLYMDIIEFVLNHSHSKQPSPGYVEVASCKELLSEIGKVALQGLKNDDHLFEYSQLSDSVRCDESVFTGLLQITEYSETLRPVGMVSFIHKSIQEFLAAWYITYRCLEEGNLFEIDMKLEECLALRNVFEFICGLSEEGAFATFRHLKSVRISDSSLDLSQTVPDLESETDMPLNDVTDRQWQFSDLVLDLFERVESKADLLRPCLDCLGSVLLLRAKEASSLSLVSGQPMDYFVSAAHSVLTLYEVVRMLVTEGYEIFNVAEFLEEFLLKFSSMSSCRCGFSSVLCFFNGQVFFNITHLELLCEDHARLFTDYVVPSHSLHLSSGQLSLKFLKVLKCSGIRLSMESLGAVVKHCNHLKLIEVSVSDDSLIHFLQHLPNYCRCSLSIQFCCLSSKGAVELSCLLPRFENIIHLDLRLAECSDEAVTNLVAAIKHKTLENLALSETNITSAVAEALSQSLPELSALRTLKISSLTEFSDVAVTKLVAAIKHKTLEKLQLSKMNLPLAAAEVLCELLPKLSALQTLEISVLTECSAEAVTSLAAAFKPKTLKELKISGIKLTLEAAEALRQPLLEVSNLILELSGFAECSAKEASRLL</sequence>
<organism evidence="5 6">
    <name type="scientific">Porites evermanni</name>
    <dbReference type="NCBI Taxonomy" id="104178"/>
    <lineage>
        <taxon>Eukaryota</taxon>
        <taxon>Metazoa</taxon>
        <taxon>Cnidaria</taxon>
        <taxon>Anthozoa</taxon>
        <taxon>Hexacorallia</taxon>
        <taxon>Scleractinia</taxon>
        <taxon>Fungiina</taxon>
        <taxon>Poritidae</taxon>
        <taxon>Porites</taxon>
    </lineage>
</organism>
<dbReference type="InterPro" id="IPR032675">
    <property type="entry name" value="LRR_dom_sf"/>
</dbReference>
<feature type="domain" description="NACHT" evidence="4">
    <location>
        <begin position="530"/>
        <end position="657"/>
    </location>
</feature>
<feature type="coiled-coil region" evidence="3">
    <location>
        <begin position="242"/>
        <end position="333"/>
    </location>
</feature>
<evidence type="ECO:0000256" key="2">
    <source>
        <dbReference type="ARBA" id="ARBA00022840"/>
    </source>
</evidence>
<dbReference type="EMBL" id="CALNXI010000023">
    <property type="protein sequence ID" value="CAH3015443.1"/>
    <property type="molecule type" value="Genomic_DNA"/>
</dbReference>
<dbReference type="PANTHER" id="PTHR46312:SF2">
    <property type="entry name" value="NUCLEOTIDE-BINDING OLIGOMERIZATION DOMAIN-CONTAINING PROTEIN 2-LIKE"/>
    <property type="match status" value="1"/>
</dbReference>
<keyword evidence="3" id="KW-0175">Coiled coil</keyword>
<evidence type="ECO:0000313" key="5">
    <source>
        <dbReference type="EMBL" id="CAH3015443.1"/>
    </source>
</evidence>
<evidence type="ECO:0000259" key="4">
    <source>
        <dbReference type="PROSITE" id="PS50837"/>
    </source>
</evidence>
<evidence type="ECO:0000256" key="1">
    <source>
        <dbReference type="ARBA" id="ARBA00022741"/>
    </source>
</evidence>